<dbReference type="Proteomes" id="UP000825729">
    <property type="component" value="Unassembled WGS sequence"/>
</dbReference>
<feature type="domain" description="4Fe-4S ferredoxin-type" evidence="16">
    <location>
        <begin position="179"/>
        <end position="208"/>
    </location>
</feature>
<evidence type="ECO:0000256" key="15">
    <source>
        <dbReference type="SAM" id="Phobius"/>
    </source>
</evidence>
<keyword evidence="6" id="KW-0443">Lipid metabolism</keyword>
<keyword evidence="8" id="KW-0753">Steroid metabolism</keyword>
<dbReference type="PROSITE" id="PS00198">
    <property type="entry name" value="4FE4S_FER_1"/>
    <property type="match status" value="1"/>
</dbReference>
<keyword evidence="9" id="KW-0413">Isomerase</keyword>
<dbReference type="InterPro" id="IPR017900">
    <property type="entry name" value="4Fe4S_Fe_S_CS"/>
</dbReference>
<accession>A0AAV7FG87</accession>
<dbReference type="InterPro" id="IPR052542">
    <property type="entry name" value="Cholesterol_Oxidase"/>
</dbReference>
<evidence type="ECO:0000256" key="1">
    <source>
        <dbReference type="ARBA" id="ARBA00001974"/>
    </source>
</evidence>
<dbReference type="EC" id="5.3.3.1" evidence="10"/>
<dbReference type="InterPro" id="IPR029058">
    <property type="entry name" value="AB_hydrolase_fold"/>
</dbReference>
<proteinExistence type="predicted"/>
<keyword evidence="18" id="KW-1185">Reference proteome</keyword>
<gene>
    <name evidence="17" type="ORF">H6P81_003580</name>
</gene>
<comment type="pathway">
    <text evidence="11">Steroid metabolism; cholesterol degradation.</text>
</comment>
<evidence type="ECO:0000256" key="6">
    <source>
        <dbReference type="ARBA" id="ARBA00023098"/>
    </source>
</evidence>
<keyword evidence="7" id="KW-1207">Sterol metabolism</keyword>
<dbReference type="GO" id="GO:0004769">
    <property type="term" value="F:steroid Delta-isomerase activity"/>
    <property type="evidence" value="ECO:0007669"/>
    <property type="project" value="UniProtKB-EC"/>
</dbReference>
<evidence type="ECO:0000256" key="7">
    <source>
        <dbReference type="ARBA" id="ARBA00023166"/>
    </source>
</evidence>
<dbReference type="Pfam" id="PF13450">
    <property type="entry name" value="NAD_binding_8"/>
    <property type="match status" value="1"/>
</dbReference>
<dbReference type="SUPFAM" id="SSF53474">
    <property type="entry name" value="alpha/beta-Hydrolases"/>
    <property type="match status" value="1"/>
</dbReference>
<keyword evidence="4" id="KW-0274">FAD</keyword>
<dbReference type="Gene3D" id="3.40.50.1820">
    <property type="entry name" value="alpha/beta hydrolase"/>
    <property type="match status" value="1"/>
</dbReference>
<keyword evidence="15" id="KW-1133">Transmembrane helix</keyword>
<dbReference type="SUPFAM" id="SSF51905">
    <property type="entry name" value="FAD/NAD(P)-binding domain"/>
    <property type="match status" value="1"/>
</dbReference>
<evidence type="ECO:0000313" key="18">
    <source>
        <dbReference type="Proteomes" id="UP000825729"/>
    </source>
</evidence>
<sequence length="1333" mass="147430">MKDEESYDAVVIGSGYGGSVAACRLSMTGIKVCLIEKGRRWEAVDFPTNSIQMLSAVRMDMRNWGLDFGPKNALFQIHIQGDSLTGVVCGLGGGSLVNAGVMASTPARARKNLKWPKEWYNGWEAYEASALEMLRPHSVPLEFPSASVMRRIAEEIEDMRPNPIKLTMNIGGEGDRASAGAPQSLGSCLACGNCMSGCPYNAKNSTDKNYLARAVQTGCIVKTGRAVRFVVKNRDEDYVEPGRVDKRKKRRWRVYFDDFEFVSADFVVLSAGVLGTTEILFQSQRRGLKLSERLGFGLSCNGNNVAYVAASRAPLHAYGLSKKQLSQVPFEDRPGPAISSSYTSSLGFTIQNGVLPTSYPHLLFKGIFTYGWPSGYWFLHGLIDKLKHTMGLKDTQAMVLNMMGYDEADGRVTLDENTGKICFAPPRDPLLPRKIQVLQRLTRRLRGILFMSKFRSSSVHLLGSCNAASCPSNGVCTHDGQVFDGEGPPASVNQGLYVCDASLIPCSVGVNPCLTIAAAAEHVSRHLVQEVLRYKNSIAMQLPMSHQNSERAVEVGNTSPTSGLYEKPNSLTYAANTGTKMVTIRETLKGYVGGMPCAAYLTMRMNYKNKDHHEERDQTTESIKGEARGYVVLQGVEKDKLYIIDGKVDMCNSNRRTPYTQYMSYHFLLVSSSGSRYSLEGKKIMNPYLLGAYARKESTTLNIRLKKISSKDDNDIRPPPHQRETPTDLQGELYLSPFELLRSLITMTGTNKQVFIFALLRSLLRTYILQIPRSHHVEFDMKDMIDTAYPFSITHELKSGDGVTISCRQWSSNQSPWNFEGKPNPCPVLLINGHSTESFCLPTEPTDLVRTLIEAGYETWLLQPRLHPFHPSSNFTIEDIGKFDIPAVVGKIQELHGSSVKFHVVAHCVGGLAIHIALMGGHISSTQIASLSCTNSSMFFTLTTSALVKMRLPLIPLSTAILGKGKDTILTMLRNSEDSFGHRCIKQVARLIPRDERCTCDECEVFSVPPKPSELREMGWTNLLITLPSSFPLTVPSRNDSGLCSNWTQRRENSAVALNWGCSGFPTVRAMRKDSSSPNPLGRDNTSSFCIIEGPETVQDFMQMQLQEIQDNIRSRRNKIFLLMEEVRRLRVQQRIKSRDIGNEDGDTEDEMPDMPSSIPFLPHMNTKTLRQLYLTSFSIISGIIVFGGLITPVLELKLGLGGTSYEDFIKSMHLPLQLSQVDPIVASFSGGAVGVISALMLVEVNNVKQQEKKRCRYCCGTGYLPCARCSASGVCLSVEPLMIAGGSRHPLRTPTTKRCSNCSGAGKVMCPTCLCTGMVMASEHDPRINPFD</sequence>
<dbReference type="Pfam" id="PF00732">
    <property type="entry name" value="GMC_oxred_N"/>
    <property type="match status" value="1"/>
</dbReference>
<evidence type="ECO:0000256" key="3">
    <source>
        <dbReference type="ARBA" id="ARBA00022630"/>
    </source>
</evidence>
<dbReference type="InterPro" id="IPR000172">
    <property type="entry name" value="GMC_OxRdtase_N"/>
</dbReference>
<protein>
    <recommendedName>
        <fullName evidence="13">Cholesterol oxidase</fullName>
        <ecNumber evidence="12">1.1.3.6</ecNumber>
        <ecNumber evidence="10">5.3.3.1</ecNumber>
    </recommendedName>
    <alternativeName>
        <fullName evidence="14">Cholesterol isomerase</fullName>
    </alternativeName>
</protein>
<keyword evidence="2" id="KW-0153">Cholesterol metabolism</keyword>
<organism evidence="17 18">
    <name type="scientific">Aristolochia fimbriata</name>
    <name type="common">White veined hardy Dutchman's pipe vine</name>
    <dbReference type="NCBI Taxonomy" id="158543"/>
    <lineage>
        <taxon>Eukaryota</taxon>
        <taxon>Viridiplantae</taxon>
        <taxon>Streptophyta</taxon>
        <taxon>Embryophyta</taxon>
        <taxon>Tracheophyta</taxon>
        <taxon>Spermatophyta</taxon>
        <taxon>Magnoliopsida</taxon>
        <taxon>Magnoliidae</taxon>
        <taxon>Piperales</taxon>
        <taxon>Aristolochiaceae</taxon>
        <taxon>Aristolochia</taxon>
    </lineage>
</organism>
<dbReference type="PANTHER" id="PTHR47470:SF1">
    <property type="entry name" value="FAD-DEPENDENT OXIDOREDUCTASE 2 FAD BINDING DOMAIN-CONTAINING PROTEIN"/>
    <property type="match status" value="1"/>
</dbReference>
<evidence type="ECO:0000259" key="16">
    <source>
        <dbReference type="PROSITE" id="PS51379"/>
    </source>
</evidence>
<evidence type="ECO:0000256" key="5">
    <source>
        <dbReference type="ARBA" id="ARBA00023002"/>
    </source>
</evidence>
<evidence type="ECO:0000256" key="10">
    <source>
        <dbReference type="ARBA" id="ARBA00038856"/>
    </source>
</evidence>
<dbReference type="InterPro" id="IPR007867">
    <property type="entry name" value="GMC_OxRtase_C"/>
</dbReference>
<dbReference type="InterPro" id="IPR017896">
    <property type="entry name" value="4Fe4S_Fe-S-bd"/>
</dbReference>
<dbReference type="GO" id="GO:0050660">
    <property type="term" value="F:flavin adenine dinucleotide binding"/>
    <property type="evidence" value="ECO:0007669"/>
    <property type="project" value="InterPro"/>
</dbReference>
<comment type="cofactor">
    <cofactor evidence="1">
        <name>FAD</name>
        <dbReference type="ChEBI" id="CHEBI:57692"/>
    </cofactor>
</comment>
<evidence type="ECO:0000256" key="13">
    <source>
        <dbReference type="ARBA" id="ARBA00049744"/>
    </source>
</evidence>
<evidence type="ECO:0000313" key="17">
    <source>
        <dbReference type="EMBL" id="KAG9459072.1"/>
    </source>
</evidence>
<evidence type="ECO:0000256" key="4">
    <source>
        <dbReference type="ARBA" id="ARBA00022827"/>
    </source>
</evidence>
<name>A0AAV7FG87_ARIFI</name>
<keyword evidence="3" id="KW-0285">Flavoprotein</keyword>
<dbReference type="GO" id="GO:0008203">
    <property type="term" value="P:cholesterol metabolic process"/>
    <property type="evidence" value="ECO:0007669"/>
    <property type="project" value="UniProtKB-KW"/>
</dbReference>
<keyword evidence="15" id="KW-0812">Transmembrane</keyword>
<evidence type="ECO:0000256" key="2">
    <source>
        <dbReference type="ARBA" id="ARBA00022548"/>
    </source>
</evidence>
<dbReference type="Gene3D" id="3.50.50.60">
    <property type="entry name" value="FAD/NAD(P)-binding domain"/>
    <property type="match status" value="3"/>
</dbReference>
<dbReference type="Pfam" id="PF05199">
    <property type="entry name" value="GMC_oxred_C"/>
    <property type="match status" value="1"/>
</dbReference>
<evidence type="ECO:0000256" key="12">
    <source>
        <dbReference type="ARBA" id="ARBA00049723"/>
    </source>
</evidence>
<dbReference type="EMBL" id="JAINDJ010000002">
    <property type="protein sequence ID" value="KAG9459072.1"/>
    <property type="molecule type" value="Genomic_DNA"/>
</dbReference>
<keyword evidence="5" id="KW-0560">Oxidoreductase</keyword>
<dbReference type="InterPro" id="IPR036188">
    <property type="entry name" value="FAD/NAD-bd_sf"/>
</dbReference>
<feature type="transmembrane region" description="Helical" evidence="15">
    <location>
        <begin position="1225"/>
        <end position="1245"/>
    </location>
</feature>
<keyword evidence="15" id="KW-0472">Membrane</keyword>
<feature type="transmembrane region" description="Helical" evidence="15">
    <location>
        <begin position="1173"/>
        <end position="1195"/>
    </location>
</feature>
<dbReference type="PROSITE" id="PS51257">
    <property type="entry name" value="PROKAR_LIPOPROTEIN"/>
    <property type="match status" value="1"/>
</dbReference>
<evidence type="ECO:0000256" key="8">
    <source>
        <dbReference type="ARBA" id="ARBA00023221"/>
    </source>
</evidence>
<comment type="caution">
    <text evidence="17">The sequence shown here is derived from an EMBL/GenBank/DDBJ whole genome shotgun (WGS) entry which is preliminary data.</text>
</comment>
<dbReference type="EC" id="1.1.3.6" evidence="12"/>
<dbReference type="GO" id="GO:0016995">
    <property type="term" value="F:cholesterol oxidase activity"/>
    <property type="evidence" value="ECO:0007669"/>
    <property type="project" value="UniProtKB-EC"/>
</dbReference>
<dbReference type="PROSITE" id="PS51379">
    <property type="entry name" value="4FE4S_FER_2"/>
    <property type="match status" value="1"/>
</dbReference>
<dbReference type="PANTHER" id="PTHR47470">
    <property type="entry name" value="CHOLESTEROL OXIDASE"/>
    <property type="match status" value="1"/>
</dbReference>
<reference evidence="17 18" key="1">
    <citation type="submission" date="2021-07" db="EMBL/GenBank/DDBJ databases">
        <title>The Aristolochia fimbriata genome: insights into angiosperm evolution, floral development and chemical biosynthesis.</title>
        <authorList>
            <person name="Jiao Y."/>
        </authorList>
    </citation>
    <scope>NUCLEOTIDE SEQUENCE [LARGE SCALE GENOMIC DNA]</scope>
    <source>
        <strain evidence="17">IBCAS-2021</strain>
        <tissue evidence="17">Leaf</tissue>
    </source>
</reference>
<evidence type="ECO:0000256" key="9">
    <source>
        <dbReference type="ARBA" id="ARBA00023235"/>
    </source>
</evidence>
<evidence type="ECO:0000256" key="11">
    <source>
        <dbReference type="ARBA" id="ARBA00049645"/>
    </source>
</evidence>
<evidence type="ECO:0000256" key="14">
    <source>
        <dbReference type="ARBA" id="ARBA00049778"/>
    </source>
</evidence>